<dbReference type="EMBL" id="REFJ01000002">
    <property type="protein sequence ID" value="RMA81285.1"/>
    <property type="molecule type" value="Genomic_DNA"/>
</dbReference>
<dbReference type="InterPro" id="IPR001537">
    <property type="entry name" value="SpoU_MeTrfase"/>
</dbReference>
<dbReference type="GO" id="GO:0006396">
    <property type="term" value="P:RNA processing"/>
    <property type="evidence" value="ECO:0007669"/>
    <property type="project" value="InterPro"/>
</dbReference>
<reference evidence="4 5" key="1">
    <citation type="submission" date="2018-10" db="EMBL/GenBank/DDBJ databases">
        <title>Genomic Encyclopedia of Type Strains, Phase IV (KMG-IV): sequencing the most valuable type-strain genomes for metagenomic binning, comparative biology and taxonomic classification.</title>
        <authorList>
            <person name="Goeker M."/>
        </authorList>
    </citation>
    <scope>NUCLEOTIDE SEQUENCE [LARGE SCALE GENOMIC DNA]</scope>
    <source>
        <strain evidence="4 5">DSM 25080</strain>
    </source>
</reference>
<evidence type="ECO:0000256" key="1">
    <source>
        <dbReference type="ARBA" id="ARBA00022603"/>
    </source>
</evidence>
<keyword evidence="5" id="KW-1185">Reference proteome</keyword>
<dbReference type="Pfam" id="PF08032">
    <property type="entry name" value="SpoU_sub_bind"/>
    <property type="match status" value="1"/>
</dbReference>
<dbReference type="PANTHER" id="PTHR46429:SF1">
    <property type="entry name" value="23S RRNA (GUANOSINE-2'-O-)-METHYLTRANSFERASE RLMB"/>
    <property type="match status" value="1"/>
</dbReference>
<name>A0A3M0AFM6_9GAMM</name>
<dbReference type="SMART" id="SM00967">
    <property type="entry name" value="SpoU_sub_bind"/>
    <property type="match status" value="1"/>
</dbReference>
<dbReference type="Gene3D" id="3.40.1280.10">
    <property type="match status" value="1"/>
</dbReference>
<dbReference type="GO" id="GO:0003723">
    <property type="term" value="F:RNA binding"/>
    <property type="evidence" value="ECO:0007669"/>
    <property type="project" value="InterPro"/>
</dbReference>
<proteinExistence type="predicted"/>
<dbReference type="OrthoDB" id="9785673at2"/>
<dbReference type="AlphaFoldDB" id="A0A3M0AFM6"/>
<dbReference type="GO" id="GO:0032259">
    <property type="term" value="P:methylation"/>
    <property type="evidence" value="ECO:0007669"/>
    <property type="project" value="UniProtKB-KW"/>
</dbReference>
<comment type="caution">
    <text evidence="4">The sequence shown here is derived from an EMBL/GenBank/DDBJ whole genome shotgun (WGS) entry which is preliminary data.</text>
</comment>
<evidence type="ECO:0000259" key="3">
    <source>
        <dbReference type="SMART" id="SM00967"/>
    </source>
</evidence>
<keyword evidence="2 4" id="KW-0808">Transferase</keyword>
<dbReference type="GO" id="GO:0005829">
    <property type="term" value="C:cytosol"/>
    <property type="evidence" value="ECO:0007669"/>
    <property type="project" value="TreeGrafter"/>
</dbReference>
<dbReference type="CDD" id="cd18095">
    <property type="entry name" value="SpoU-like_rRNA-MTase"/>
    <property type="match status" value="1"/>
</dbReference>
<dbReference type="Pfam" id="PF00588">
    <property type="entry name" value="SpoU_methylase"/>
    <property type="match status" value="1"/>
</dbReference>
<keyword evidence="1 4" id="KW-0489">Methyltransferase</keyword>
<dbReference type="Proteomes" id="UP000267187">
    <property type="component" value="Unassembled WGS sequence"/>
</dbReference>
<protein>
    <submittedName>
        <fullName evidence="4">23S rRNA (Guanosine2251-2'-O)-methyltransferase</fullName>
    </submittedName>
</protein>
<evidence type="ECO:0000313" key="5">
    <source>
        <dbReference type="Proteomes" id="UP000267187"/>
    </source>
</evidence>
<dbReference type="PANTHER" id="PTHR46429">
    <property type="entry name" value="23S RRNA (GUANOSINE-2'-O-)-METHYLTRANSFERASE RLMB"/>
    <property type="match status" value="1"/>
</dbReference>
<dbReference type="SUPFAM" id="SSF55315">
    <property type="entry name" value="L30e-like"/>
    <property type="match status" value="1"/>
</dbReference>
<dbReference type="InterPro" id="IPR029026">
    <property type="entry name" value="tRNA_m1G_MTases_N"/>
</dbReference>
<dbReference type="InterPro" id="IPR029064">
    <property type="entry name" value="Ribosomal_eL30-like_sf"/>
</dbReference>
<gene>
    <name evidence="4" type="ORF">DFR27_1094</name>
</gene>
<feature type="domain" description="RNA 2-O ribose methyltransferase substrate binding" evidence="3">
    <location>
        <begin position="17"/>
        <end position="95"/>
    </location>
</feature>
<dbReference type="InterPro" id="IPR004441">
    <property type="entry name" value="rRNA_MeTrfase_TrmH"/>
</dbReference>
<dbReference type="RefSeq" id="WP_121876433.1">
    <property type="nucleotide sequence ID" value="NZ_REFJ01000002.1"/>
</dbReference>
<sequence length="257" mass="27743">MTSDYQAKKQFLASMISVYGRKPVLEMLEDHSLLIHKLHLADSNKPQGIIKDIIRAAESRDVEILYHDRKSLSRISRNMKQDQGVVVDVHNPKMNLLSKAALKSTEKTGQWLLLDNVTNPQNVGMIIRSVAAAGINGLIIPRQANASLNALVVKSSAGTLFKAPILLCDTVSEAIEIIQTQGLNIAVLAGEAKEDVFSFAATDGVGTVYVMGNESEGVSKETRKAATHALSIPMHNEVESLNVAVAASIVAYATQIS</sequence>
<organism evidence="4 5">
    <name type="scientific">Umboniibacter marinipuniceus</name>
    <dbReference type="NCBI Taxonomy" id="569599"/>
    <lineage>
        <taxon>Bacteria</taxon>
        <taxon>Pseudomonadati</taxon>
        <taxon>Pseudomonadota</taxon>
        <taxon>Gammaproteobacteria</taxon>
        <taxon>Cellvibrionales</taxon>
        <taxon>Cellvibrionaceae</taxon>
        <taxon>Umboniibacter</taxon>
    </lineage>
</organism>
<evidence type="ECO:0000313" key="4">
    <source>
        <dbReference type="EMBL" id="RMA81285.1"/>
    </source>
</evidence>
<dbReference type="InterPro" id="IPR029028">
    <property type="entry name" value="Alpha/beta_knot_MTases"/>
</dbReference>
<dbReference type="GO" id="GO:0008173">
    <property type="term" value="F:RNA methyltransferase activity"/>
    <property type="evidence" value="ECO:0007669"/>
    <property type="project" value="InterPro"/>
</dbReference>
<accession>A0A3M0AFM6</accession>
<evidence type="ECO:0000256" key="2">
    <source>
        <dbReference type="ARBA" id="ARBA00022679"/>
    </source>
</evidence>
<dbReference type="InterPro" id="IPR013123">
    <property type="entry name" value="SpoU_subst-bd"/>
</dbReference>
<dbReference type="SUPFAM" id="SSF75217">
    <property type="entry name" value="alpha/beta knot"/>
    <property type="match status" value="1"/>
</dbReference>
<dbReference type="Gene3D" id="3.30.1330.30">
    <property type="match status" value="1"/>
</dbReference>